<name>A0A8S5USU2_9CAUD</name>
<protein>
    <submittedName>
        <fullName evidence="1">Uncharacterized protein</fullName>
    </submittedName>
</protein>
<proteinExistence type="predicted"/>
<dbReference type="EMBL" id="BK016133">
    <property type="protein sequence ID" value="DAF97549.1"/>
    <property type="molecule type" value="Genomic_DNA"/>
</dbReference>
<reference evidence="1" key="1">
    <citation type="journal article" date="2021" name="Proc. Natl. Acad. Sci. U.S.A.">
        <title>A Catalog of Tens of Thousands of Viruses from Human Metagenomes Reveals Hidden Associations with Chronic Diseases.</title>
        <authorList>
            <person name="Tisza M.J."/>
            <person name="Buck C.B."/>
        </authorList>
    </citation>
    <scope>NUCLEOTIDE SEQUENCE</scope>
    <source>
        <strain evidence="1">CtijX18</strain>
    </source>
</reference>
<organism evidence="1">
    <name type="scientific">Myoviridae sp. ctijX18</name>
    <dbReference type="NCBI Taxonomy" id="2825154"/>
    <lineage>
        <taxon>Viruses</taxon>
        <taxon>Duplodnaviria</taxon>
        <taxon>Heunggongvirae</taxon>
        <taxon>Uroviricota</taxon>
        <taxon>Caudoviricetes</taxon>
    </lineage>
</organism>
<evidence type="ECO:0000313" key="1">
    <source>
        <dbReference type="EMBL" id="DAF97549.1"/>
    </source>
</evidence>
<accession>A0A8S5USU2</accession>
<sequence length="227" mass="26831">MEKVCCKETPYFIHLSPNKNITEFKPRIPIRTDLLGEEKEIKRVCVGESLVDCLLSMPQLADYLHFRWELEDNEDFDGRLYIYAVYSPWAYVPTEEQGVMDAAYTKELWLTEEEKYATIIIGEVILTKYTETNKGIAIDENGIKKLLKERTYKYLVKVCNDLKVSTKTNYILKPTQRRSIPGYYQIKIKTTGKDYQLPDICKDSQYREQVKVKRIDELEYEKYVRFA</sequence>